<dbReference type="Proteomes" id="UP000256845">
    <property type="component" value="Unassembled WGS sequence"/>
</dbReference>
<comment type="similarity">
    <text evidence="2">Belongs to the peptidase M14 family.</text>
</comment>
<dbReference type="PROSITE" id="PS52035">
    <property type="entry name" value="PEPTIDASE_M14"/>
    <property type="match status" value="1"/>
</dbReference>
<dbReference type="Pfam" id="PF00246">
    <property type="entry name" value="Peptidase_M14"/>
    <property type="match status" value="1"/>
</dbReference>
<dbReference type="AlphaFoldDB" id="A0A3D9HF98"/>
<keyword evidence="5" id="KW-1185">Reference proteome</keyword>
<evidence type="ECO:0000256" key="2">
    <source>
        <dbReference type="PROSITE-ProRule" id="PRU01379"/>
    </source>
</evidence>
<dbReference type="GO" id="GO:0004181">
    <property type="term" value="F:metallocarboxypeptidase activity"/>
    <property type="evidence" value="ECO:0007669"/>
    <property type="project" value="InterPro"/>
</dbReference>
<dbReference type="PANTHER" id="PTHR12756:SF11">
    <property type="entry name" value="CYTOSOLIC CARBOXYPEPTIDASE 1"/>
    <property type="match status" value="1"/>
</dbReference>
<feature type="active site" description="Proton donor/acceptor" evidence="2">
    <location>
        <position position="336"/>
    </location>
</feature>
<dbReference type="InterPro" id="IPR050821">
    <property type="entry name" value="Cytosolic_carboxypeptidase"/>
</dbReference>
<protein>
    <submittedName>
        <fullName evidence="4">Murein tripeptide amidase MpaA</fullName>
    </submittedName>
</protein>
<dbReference type="GO" id="GO:0006508">
    <property type="term" value="P:proteolysis"/>
    <property type="evidence" value="ECO:0007669"/>
    <property type="project" value="InterPro"/>
</dbReference>
<dbReference type="PANTHER" id="PTHR12756">
    <property type="entry name" value="CYTOSOLIC CARBOXYPEPTIDASE"/>
    <property type="match status" value="1"/>
</dbReference>
<evidence type="ECO:0000256" key="1">
    <source>
        <dbReference type="ARBA" id="ARBA00001947"/>
    </source>
</evidence>
<gene>
    <name evidence="4" type="ORF">DFP90_108176</name>
</gene>
<comment type="cofactor">
    <cofactor evidence="1">
        <name>Zn(2+)</name>
        <dbReference type="ChEBI" id="CHEBI:29105"/>
    </cofactor>
</comment>
<dbReference type="Gene3D" id="2.60.40.3120">
    <property type="match status" value="1"/>
</dbReference>
<evidence type="ECO:0000313" key="5">
    <source>
        <dbReference type="Proteomes" id="UP000256845"/>
    </source>
</evidence>
<dbReference type="Pfam" id="PF18027">
    <property type="entry name" value="Pepdidase_M14_N"/>
    <property type="match status" value="1"/>
</dbReference>
<proteinExistence type="inferred from homology"/>
<dbReference type="GO" id="GO:0008270">
    <property type="term" value="F:zinc ion binding"/>
    <property type="evidence" value="ECO:0007669"/>
    <property type="project" value="InterPro"/>
</dbReference>
<dbReference type="OrthoDB" id="5490902at2"/>
<dbReference type="InterPro" id="IPR040626">
    <property type="entry name" value="Pepdidase_M14_N"/>
</dbReference>
<evidence type="ECO:0000259" key="3">
    <source>
        <dbReference type="PROSITE" id="PS52035"/>
    </source>
</evidence>
<name>A0A3D9HF98_9PROT</name>
<dbReference type="Gene3D" id="3.40.630.10">
    <property type="entry name" value="Zn peptidases"/>
    <property type="match status" value="1"/>
</dbReference>
<dbReference type="RefSeq" id="WP_115937775.1">
    <property type="nucleotide sequence ID" value="NZ_QRDW01000008.1"/>
</dbReference>
<organism evidence="4 5">
    <name type="scientific">Aestuariispira insulae</name>
    <dbReference type="NCBI Taxonomy" id="1461337"/>
    <lineage>
        <taxon>Bacteria</taxon>
        <taxon>Pseudomonadati</taxon>
        <taxon>Pseudomonadota</taxon>
        <taxon>Alphaproteobacteria</taxon>
        <taxon>Rhodospirillales</taxon>
        <taxon>Kiloniellaceae</taxon>
        <taxon>Aestuariispira</taxon>
    </lineage>
</organism>
<evidence type="ECO:0000313" key="4">
    <source>
        <dbReference type="EMBL" id="RED48157.1"/>
    </source>
</evidence>
<dbReference type="SUPFAM" id="SSF53187">
    <property type="entry name" value="Zn-dependent exopeptidases"/>
    <property type="match status" value="1"/>
</dbReference>
<comment type="caution">
    <text evidence="4">The sequence shown here is derived from an EMBL/GenBank/DDBJ whole genome shotgun (WGS) entry which is preliminary data.</text>
</comment>
<dbReference type="CDD" id="cd06234">
    <property type="entry name" value="M14_PaCCP-like"/>
    <property type="match status" value="1"/>
</dbReference>
<dbReference type="EMBL" id="QRDW01000008">
    <property type="protein sequence ID" value="RED48157.1"/>
    <property type="molecule type" value="Genomic_DNA"/>
</dbReference>
<sequence>MKISSNFDSGNIEVVKAESPDDIRLRIRVDAGGEFFQWFHYRLSGAQGADCRMVIENAGEAAYLEGWNDYQACASYDRETWFRVDTEYDGKNLIINHSPQLDTVWFAYFAPYSRERHHDLIAKSQLHPRCQHVVLGETVDGEDMDLLVIGDEANEDALKIWAIARQHPGETMAEWWMEGYIARLLDDADPVARQLLQKAVFYVVPNMNPDGSRRGHLRTNAAGANLNREWQTPTLERSPEVYWVDREMREVGLDFCLDVHGDEGLPYNFIAGADAIPDCPERLITLRESFEEALVRSNPDFQREHGYPKKPAGQANMTMGSAHIQATHQALAMTLEMPFKDNANDPDFFQGWSPERSIKLGHACLDALYQIIDDLR</sequence>
<feature type="domain" description="Peptidase M14" evidence="3">
    <location>
        <begin position="108"/>
        <end position="375"/>
    </location>
</feature>
<accession>A0A3D9HF98</accession>
<dbReference type="InterPro" id="IPR000834">
    <property type="entry name" value="Peptidase_M14"/>
</dbReference>
<reference evidence="4 5" key="1">
    <citation type="submission" date="2018-07" db="EMBL/GenBank/DDBJ databases">
        <title>Genomic Encyclopedia of Type Strains, Phase III (KMG-III): the genomes of soil and plant-associated and newly described type strains.</title>
        <authorList>
            <person name="Whitman W."/>
        </authorList>
    </citation>
    <scope>NUCLEOTIDE SEQUENCE [LARGE SCALE GENOMIC DNA]</scope>
    <source>
        <strain evidence="4 5">CECT 8488</strain>
    </source>
</reference>